<gene>
    <name evidence="1" type="ORF">FOZ63_012124</name>
</gene>
<feature type="non-terminal residue" evidence="1">
    <location>
        <position position="1"/>
    </location>
</feature>
<dbReference type="EMBL" id="JABANO010014766">
    <property type="protein sequence ID" value="KAF4738014.1"/>
    <property type="molecule type" value="Genomic_DNA"/>
</dbReference>
<accession>A0A7J6SYF7</accession>
<proteinExistence type="predicted"/>
<evidence type="ECO:0000313" key="1">
    <source>
        <dbReference type="EMBL" id="KAF4738014.1"/>
    </source>
</evidence>
<comment type="caution">
    <text evidence="1">The sequence shown here is derived from an EMBL/GenBank/DDBJ whole genome shotgun (WGS) entry which is preliminary data.</text>
</comment>
<evidence type="ECO:0000313" key="2">
    <source>
        <dbReference type="Proteomes" id="UP000553632"/>
    </source>
</evidence>
<organism evidence="1 2">
    <name type="scientific">Perkinsus olseni</name>
    <name type="common">Perkinsus atlanticus</name>
    <dbReference type="NCBI Taxonomy" id="32597"/>
    <lineage>
        <taxon>Eukaryota</taxon>
        <taxon>Sar</taxon>
        <taxon>Alveolata</taxon>
        <taxon>Perkinsozoa</taxon>
        <taxon>Perkinsea</taxon>
        <taxon>Perkinsida</taxon>
        <taxon>Perkinsidae</taxon>
        <taxon>Perkinsus</taxon>
    </lineage>
</organism>
<sequence>MAVHLSHAPRRLFSTINVRPASWQLSRQAELQQKLKDGWDPAEIARSHLGVMSVSNINLAMNKLRAQRSRDVEILIELGGRLLEFETAKWGRPSHTLVSGRVISDAVYALTKLMGDVSQHDRRLQIALVLDHAVRVRVEAVKISTGDAVCILWSLSRIKPFLAGSEEKQDIEACWAELCSYLGRGDIAKRLRPAEVALLCSAISSPHSS</sequence>
<protein>
    <submittedName>
        <fullName evidence="1">Uncharacterized protein</fullName>
    </submittedName>
</protein>
<dbReference type="AlphaFoldDB" id="A0A7J6SYF7"/>
<reference evidence="1 2" key="1">
    <citation type="submission" date="2020-04" db="EMBL/GenBank/DDBJ databases">
        <title>Perkinsus olseni comparative genomics.</title>
        <authorList>
            <person name="Bogema D.R."/>
        </authorList>
    </citation>
    <scope>NUCLEOTIDE SEQUENCE [LARGE SCALE GENOMIC DNA]</scope>
    <source>
        <strain evidence="1 2">ATCC PRA-207</strain>
    </source>
</reference>
<dbReference type="Proteomes" id="UP000553632">
    <property type="component" value="Unassembled WGS sequence"/>
</dbReference>
<keyword evidence="2" id="KW-1185">Reference proteome</keyword>
<name>A0A7J6SYF7_PEROL</name>